<dbReference type="Proteomes" id="UP000294901">
    <property type="component" value="Unassembled WGS sequence"/>
</dbReference>
<dbReference type="RefSeq" id="WP_133875917.1">
    <property type="nucleotide sequence ID" value="NZ_BOMD01000064.1"/>
</dbReference>
<reference evidence="1 2" key="1">
    <citation type="submission" date="2019-03" db="EMBL/GenBank/DDBJ databases">
        <title>Sequencing the genomes of 1000 actinobacteria strains.</title>
        <authorList>
            <person name="Klenk H.-P."/>
        </authorList>
    </citation>
    <scope>NUCLEOTIDE SEQUENCE [LARGE SCALE GENOMIC DNA]</scope>
    <source>
        <strain evidence="1 2">DSM 43805</strain>
    </source>
</reference>
<protein>
    <recommendedName>
        <fullName evidence="3">Effector-binding domain-containing protein</fullName>
    </recommendedName>
</protein>
<dbReference type="AlphaFoldDB" id="A0A4R6JYP6"/>
<sequence length="169" mass="18117">MANLDLADPLRETALRDAEVVTCSRARIAGFQAVVRVPELRHWTQNVLPDAAAALRRRGARPVGPPIVVLRPRSDGAIEVTAGYQIDSASPADGLGCEMLPAGPAARAVHAGPHESLLSAYDRVLERLTVRLRGTVPVMWEEYLVGPELTDSPAAWRTAVICPLNDVAA</sequence>
<dbReference type="SUPFAM" id="SSF55136">
    <property type="entry name" value="Probable bacterial effector-binding domain"/>
    <property type="match status" value="1"/>
</dbReference>
<dbReference type="Gene3D" id="3.20.80.10">
    <property type="entry name" value="Regulatory factor, effector binding domain"/>
    <property type="match status" value="1"/>
</dbReference>
<gene>
    <name evidence="1" type="ORF">C8E87_5721</name>
</gene>
<dbReference type="EMBL" id="SNWR01000001">
    <property type="protein sequence ID" value="TDO41960.1"/>
    <property type="molecule type" value="Genomic_DNA"/>
</dbReference>
<keyword evidence="2" id="KW-1185">Reference proteome</keyword>
<organism evidence="1 2">
    <name type="scientific">Paractinoplanes brasiliensis</name>
    <dbReference type="NCBI Taxonomy" id="52695"/>
    <lineage>
        <taxon>Bacteria</taxon>
        <taxon>Bacillati</taxon>
        <taxon>Actinomycetota</taxon>
        <taxon>Actinomycetes</taxon>
        <taxon>Micromonosporales</taxon>
        <taxon>Micromonosporaceae</taxon>
        <taxon>Paractinoplanes</taxon>
    </lineage>
</organism>
<evidence type="ECO:0008006" key="3">
    <source>
        <dbReference type="Google" id="ProtNLM"/>
    </source>
</evidence>
<dbReference type="InterPro" id="IPR011256">
    <property type="entry name" value="Reg_factor_effector_dom_sf"/>
</dbReference>
<evidence type="ECO:0000313" key="1">
    <source>
        <dbReference type="EMBL" id="TDO41960.1"/>
    </source>
</evidence>
<accession>A0A4R6JYP6</accession>
<dbReference type="OrthoDB" id="795001at2"/>
<evidence type="ECO:0000313" key="2">
    <source>
        <dbReference type="Proteomes" id="UP000294901"/>
    </source>
</evidence>
<name>A0A4R6JYP6_9ACTN</name>
<comment type="caution">
    <text evidence="1">The sequence shown here is derived from an EMBL/GenBank/DDBJ whole genome shotgun (WGS) entry which is preliminary data.</text>
</comment>
<proteinExistence type="predicted"/>